<accession>A0A9D3YZV4</accession>
<name>A0A9D3YZV4_DREPO</name>
<dbReference type="Proteomes" id="UP000828390">
    <property type="component" value="Unassembled WGS sequence"/>
</dbReference>
<gene>
    <name evidence="1" type="ORF">DPMN_067565</name>
</gene>
<dbReference type="PANTHER" id="PTHR33995">
    <property type="entry name" value="PROTEIN CBG18546"/>
    <property type="match status" value="1"/>
</dbReference>
<dbReference type="InterPro" id="IPR029034">
    <property type="entry name" value="Cystine-knot_cytokine"/>
</dbReference>
<dbReference type="SUPFAM" id="SSF57501">
    <property type="entry name" value="Cystine-knot cytokines"/>
    <property type="match status" value="1"/>
</dbReference>
<comment type="caution">
    <text evidence="1">The sequence shown here is derived from an EMBL/GenBank/DDBJ whole genome shotgun (WGS) entry which is preliminary data.</text>
</comment>
<reference evidence="1" key="1">
    <citation type="journal article" date="2019" name="bioRxiv">
        <title>The Genome of the Zebra Mussel, Dreissena polymorpha: A Resource for Invasive Species Research.</title>
        <authorList>
            <person name="McCartney M.A."/>
            <person name="Auch B."/>
            <person name="Kono T."/>
            <person name="Mallez S."/>
            <person name="Zhang Y."/>
            <person name="Obille A."/>
            <person name="Becker A."/>
            <person name="Abrahante J.E."/>
            <person name="Garbe J."/>
            <person name="Badalamenti J.P."/>
            <person name="Herman A."/>
            <person name="Mangelson H."/>
            <person name="Liachko I."/>
            <person name="Sullivan S."/>
            <person name="Sone E.D."/>
            <person name="Koren S."/>
            <person name="Silverstein K.A.T."/>
            <person name="Beckman K.B."/>
            <person name="Gohl D.M."/>
        </authorList>
    </citation>
    <scope>NUCLEOTIDE SEQUENCE</scope>
    <source>
        <strain evidence="1">Duluth1</strain>
        <tissue evidence="1">Whole animal</tissue>
    </source>
</reference>
<evidence type="ECO:0000313" key="2">
    <source>
        <dbReference type="Proteomes" id="UP000828390"/>
    </source>
</evidence>
<evidence type="ECO:0000313" key="1">
    <source>
        <dbReference type="EMBL" id="KAH3708126.1"/>
    </source>
</evidence>
<reference evidence="1" key="2">
    <citation type="submission" date="2020-11" db="EMBL/GenBank/DDBJ databases">
        <authorList>
            <person name="McCartney M.A."/>
            <person name="Auch B."/>
            <person name="Kono T."/>
            <person name="Mallez S."/>
            <person name="Becker A."/>
            <person name="Gohl D.M."/>
            <person name="Silverstein K.A.T."/>
            <person name="Koren S."/>
            <person name="Bechman K.B."/>
            <person name="Herman A."/>
            <person name="Abrahante J.E."/>
            <person name="Garbe J."/>
        </authorList>
    </citation>
    <scope>NUCLEOTIDE SEQUENCE</scope>
    <source>
        <strain evidence="1">Duluth1</strain>
        <tissue evidence="1">Whole animal</tissue>
    </source>
</reference>
<protein>
    <submittedName>
        <fullName evidence="1">Uncharacterized protein</fullName>
    </submittedName>
</protein>
<dbReference type="PANTHER" id="PTHR33995:SF7">
    <property type="entry name" value="BURSICON SUBUNIT ALPHA-RELATED"/>
    <property type="match status" value="1"/>
</dbReference>
<keyword evidence="2" id="KW-1185">Reference proteome</keyword>
<dbReference type="EMBL" id="JAIWYP010000014">
    <property type="protein sequence ID" value="KAH3708126.1"/>
    <property type="molecule type" value="Genomic_DNA"/>
</dbReference>
<dbReference type="AlphaFoldDB" id="A0A9D3YZV4"/>
<organism evidence="1 2">
    <name type="scientific">Dreissena polymorpha</name>
    <name type="common">Zebra mussel</name>
    <name type="synonym">Mytilus polymorpha</name>
    <dbReference type="NCBI Taxonomy" id="45954"/>
    <lineage>
        <taxon>Eukaryota</taxon>
        <taxon>Metazoa</taxon>
        <taxon>Spiralia</taxon>
        <taxon>Lophotrochozoa</taxon>
        <taxon>Mollusca</taxon>
        <taxon>Bivalvia</taxon>
        <taxon>Autobranchia</taxon>
        <taxon>Heteroconchia</taxon>
        <taxon>Euheterodonta</taxon>
        <taxon>Imparidentia</taxon>
        <taxon>Neoheterodontei</taxon>
        <taxon>Myida</taxon>
        <taxon>Dreissenoidea</taxon>
        <taxon>Dreissenidae</taxon>
        <taxon>Dreissena</taxon>
    </lineage>
</organism>
<proteinExistence type="predicted"/>
<sequence length="204" mass="23313">MHTIDYCHVRGTHTEDDRYVHLCSICAATTRLADDFFPRYINEAICKTGDTDCFSIAGTHGKNASTARIETMTSGPNATFLSACNLACPKFHDDAHKLLTRNHLIDATIPPQTRFSLHMMRRKPETCRMLLHDGEALVFDDWELVPTWIRVACECTINKLSTFSRFAGNENLVQLSDLHDPYSNIQLLTKFGEDRMKFWDRPTK</sequence>